<protein>
    <submittedName>
        <fullName evidence="1">WD40 repeat domain-containing protein</fullName>
    </submittedName>
</protein>
<evidence type="ECO:0000313" key="1">
    <source>
        <dbReference type="EMBL" id="TBW40759.1"/>
    </source>
</evidence>
<dbReference type="InterPro" id="IPR001680">
    <property type="entry name" value="WD40_rpt"/>
</dbReference>
<comment type="caution">
    <text evidence="1">The sequence shown here is derived from an EMBL/GenBank/DDBJ whole genome shotgun (WGS) entry which is preliminary data.</text>
</comment>
<dbReference type="PANTHER" id="PTHR19879:SF9">
    <property type="entry name" value="TRANSCRIPTION INITIATION FACTOR TFIID SUBUNIT 5"/>
    <property type="match status" value="1"/>
</dbReference>
<evidence type="ECO:0000313" key="2">
    <source>
        <dbReference type="Proteomes" id="UP000292781"/>
    </source>
</evidence>
<dbReference type="RefSeq" id="WP_131306067.1">
    <property type="nucleotide sequence ID" value="NZ_SJFN01000003.1"/>
</dbReference>
<reference evidence="1 2" key="1">
    <citation type="submission" date="2019-02" db="EMBL/GenBank/DDBJ databases">
        <title>Siculibacillus lacustris gen. nov., sp. nov., a new rosette-forming bacterium isolated from a freshwater crater lake (Lake St. Ana, Romania).</title>
        <authorList>
            <person name="Felfoldi T."/>
            <person name="Marton Z."/>
            <person name="Szabo A."/>
            <person name="Mentes A."/>
            <person name="Boka K."/>
            <person name="Marialigeti K."/>
            <person name="Mathe I."/>
            <person name="Koncz M."/>
            <person name="Schumann P."/>
            <person name="Toth E."/>
        </authorList>
    </citation>
    <scope>NUCLEOTIDE SEQUENCE [LARGE SCALE GENOMIC DNA]</scope>
    <source>
        <strain evidence="1 2">SA-279</strain>
    </source>
</reference>
<keyword evidence="2" id="KW-1185">Reference proteome</keyword>
<sequence length="325" mass="33931">MATVDSWSLESYVVATAFVGEAALFACGDGTIERREGIRADRSVVHDGGILAAVASADGKALLTGGDDGRVMATGAEGASTLLFEKPGKWLDQLAVGPQGAIACAAGRTAWVRLADGTIVEFPHDKAVGGVAFLPKGLRLATATTDMARLHWITAKGTPVDLPWKGAHTGVVISPDGRFLVTTMQEPALHGWRIDDAKNMRMTGYPAKVKSVSWSAKGRFLATAGANAAILWPFLSKDGPMGKAPLQLSVREQLVSRVACHPSEDVVAIGWDDGMILGVRFGDSAEALLLASQGSPVSALAWDRAGVRLAYGCENGAAGVIDIRA</sequence>
<proteinExistence type="predicted"/>
<dbReference type="SUPFAM" id="SSF50978">
    <property type="entry name" value="WD40 repeat-like"/>
    <property type="match status" value="1"/>
</dbReference>
<dbReference type="EMBL" id="SJFN01000003">
    <property type="protein sequence ID" value="TBW40759.1"/>
    <property type="molecule type" value="Genomic_DNA"/>
</dbReference>
<dbReference type="InterPro" id="IPR036322">
    <property type="entry name" value="WD40_repeat_dom_sf"/>
</dbReference>
<dbReference type="Pfam" id="PF00400">
    <property type="entry name" value="WD40"/>
    <property type="match status" value="1"/>
</dbReference>
<dbReference type="PANTHER" id="PTHR19879">
    <property type="entry name" value="TRANSCRIPTION INITIATION FACTOR TFIID"/>
    <property type="match status" value="1"/>
</dbReference>
<dbReference type="Proteomes" id="UP000292781">
    <property type="component" value="Unassembled WGS sequence"/>
</dbReference>
<organism evidence="1 2">
    <name type="scientific">Siculibacillus lacustris</name>
    <dbReference type="NCBI Taxonomy" id="1549641"/>
    <lineage>
        <taxon>Bacteria</taxon>
        <taxon>Pseudomonadati</taxon>
        <taxon>Pseudomonadota</taxon>
        <taxon>Alphaproteobacteria</taxon>
        <taxon>Hyphomicrobiales</taxon>
        <taxon>Ancalomicrobiaceae</taxon>
        <taxon>Siculibacillus</taxon>
    </lineage>
</organism>
<dbReference type="InterPro" id="IPR015943">
    <property type="entry name" value="WD40/YVTN_repeat-like_dom_sf"/>
</dbReference>
<name>A0A4Q9VWP7_9HYPH</name>
<accession>A0A4Q9VWP7</accession>
<dbReference type="Gene3D" id="2.130.10.10">
    <property type="entry name" value="YVTN repeat-like/Quinoprotein amine dehydrogenase"/>
    <property type="match status" value="2"/>
</dbReference>
<dbReference type="SMART" id="SM00320">
    <property type="entry name" value="WD40"/>
    <property type="match status" value="4"/>
</dbReference>
<dbReference type="OrthoDB" id="9814620at2"/>
<dbReference type="AlphaFoldDB" id="A0A4Q9VWP7"/>
<gene>
    <name evidence="1" type="ORF">EYW49_03275</name>
</gene>